<dbReference type="EMBL" id="JAUPFM010000009">
    <property type="protein sequence ID" value="KAK2842784.1"/>
    <property type="molecule type" value="Genomic_DNA"/>
</dbReference>
<dbReference type="Pfam" id="PF08840">
    <property type="entry name" value="BAAT_C"/>
    <property type="match status" value="2"/>
</dbReference>
<dbReference type="InterPro" id="IPR014940">
    <property type="entry name" value="BAAT_C"/>
</dbReference>
<evidence type="ECO:0000313" key="4">
    <source>
        <dbReference type="Proteomes" id="UP001187415"/>
    </source>
</evidence>
<organism evidence="3 4">
    <name type="scientific">Channa striata</name>
    <name type="common">Snakehead murrel</name>
    <name type="synonym">Ophicephalus striatus</name>
    <dbReference type="NCBI Taxonomy" id="64152"/>
    <lineage>
        <taxon>Eukaryota</taxon>
        <taxon>Metazoa</taxon>
        <taxon>Chordata</taxon>
        <taxon>Craniata</taxon>
        <taxon>Vertebrata</taxon>
        <taxon>Euteleostomi</taxon>
        <taxon>Actinopterygii</taxon>
        <taxon>Neopterygii</taxon>
        <taxon>Teleostei</taxon>
        <taxon>Neoteleostei</taxon>
        <taxon>Acanthomorphata</taxon>
        <taxon>Anabantaria</taxon>
        <taxon>Anabantiformes</taxon>
        <taxon>Channoidei</taxon>
        <taxon>Channidae</taxon>
        <taxon>Channa</taxon>
    </lineage>
</organism>
<dbReference type="AlphaFoldDB" id="A0AA88SRM0"/>
<dbReference type="Gene3D" id="3.40.50.1820">
    <property type="entry name" value="alpha/beta hydrolase"/>
    <property type="match status" value="1"/>
</dbReference>
<feature type="domain" description="BAAT/Acyl-CoA thioester hydrolase C-terminal" evidence="2">
    <location>
        <begin position="419"/>
        <end position="628"/>
    </location>
</feature>
<dbReference type="GO" id="GO:0047617">
    <property type="term" value="F:fatty acyl-CoA hydrolase activity"/>
    <property type="evidence" value="ECO:0007669"/>
    <property type="project" value="TreeGrafter"/>
</dbReference>
<reference evidence="3" key="1">
    <citation type="submission" date="2023-07" db="EMBL/GenBank/DDBJ databases">
        <title>Chromosome-level Genome Assembly of Striped Snakehead (Channa striata).</title>
        <authorList>
            <person name="Liu H."/>
        </authorList>
    </citation>
    <scope>NUCLEOTIDE SEQUENCE</scope>
    <source>
        <strain evidence="3">Gz</strain>
        <tissue evidence="3">Muscle</tissue>
    </source>
</reference>
<dbReference type="Pfam" id="PF04775">
    <property type="entry name" value="Bile_Hydr_Trans"/>
    <property type="match status" value="2"/>
</dbReference>
<evidence type="ECO:0000259" key="1">
    <source>
        <dbReference type="Pfam" id="PF04775"/>
    </source>
</evidence>
<dbReference type="Gene3D" id="2.60.40.2240">
    <property type="entry name" value="Acyl-CoA thioester hydrolase/BAAT N-terminal domain"/>
    <property type="match status" value="2"/>
</dbReference>
<comment type="caution">
    <text evidence="3">The sequence shown here is derived from an EMBL/GenBank/DDBJ whole genome shotgun (WGS) entry which is preliminary data.</text>
</comment>
<feature type="domain" description="Acyl-CoA thioester hydrolase/bile acid-CoA amino acid N-acetyltransferase" evidence="1">
    <location>
        <begin position="20"/>
        <end position="151"/>
    </location>
</feature>
<dbReference type="GO" id="GO:0006631">
    <property type="term" value="P:fatty acid metabolic process"/>
    <property type="evidence" value="ECO:0007669"/>
    <property type="project" value="TreeGrafter"/>
</dbReference>
<gene>
    <name evidence="3" type="ORF">Q5P01_012984</name>
</gene>
<dbReference type="PANTHER" id="PTHR10824">
    <property type="entry name" value="ACYL-COENZYME A THIOESTERASE-RELATED"/>
    <property type="match status" value="1"/>
</dbReference>
<dbReference type="FunFam" id="2.60.40.2240:FF:000002">
    <property type="entry name" value="Acyl-CoA thioesterase 18"/>
    <property type="match status" value="2"/>
</dbReference>
<keyword evidence="4" id="KW-1185">Reference proteome</keyword>
<dbReference type="InterPro" id="IPR006862">
    <property type="entry name" value="Thio_Ohase/aa_AcTrfase"/>
</dbReference>
<evidence type="ECO:0008006" key="5">
    <source>
        <dbReference type="Google" id="ProtNLM"/>
    </source>
</evidence>
<dbReference type="FunFam" id="3.40.50.1820:FF:000024">
    <property type="entry name" value="acyl-coenzyme A thioesterase 4"/>
    <property type="match status" value="1"/>
</dbReference>
<dbReference type="InterPro" id="IPR029058">
    <property type="entry name" value="AB_hydrolase_fold"/>
</dbReference>
<evidence type="ECO:0000313" key="3">
    <source>
        <dbReference type="EMBL" id="KAK2842784.1"/>
    </source>
</evidence>
<dbReference type="Proteomes" id="UP001187415">
    <property type="component" value="Unassembled WGS sequence"/>
</dbReference>
<dbReference type="PANTHER" id="PTHR10824:SF36">
    <property type="entry name" value="ACYL-COA THIOESTERASE 17-RELATED"/>
    <property type="match status" value="1"/>
</dbReference>
<accession>A0AA88SRM0</accession>
<evidence type="ECO:0000259" key="2">
    <source>
        <dbReference type="Pfam" id="PF08840"/>
    </source>
</evidence>
<protein>
    <recommendedName>
        <fullName evidence="5">Acyl-coenzyme A thioesterase 4-like</fullName>
    </recommendedName>
</protein>
<name>A0AA88SRM0_CHASR</name>
<sequence length="641" mass="70559">MDRKQCCAKLSVQPSRGLVDEKFIVLVQKVPPGLQLTVHALYKCEDGHNWEAFGHYTANATGTVNVAEDPSLGGTYSGVEQMGLLWSLRPVPCSKPGLRMRKMNVQTPMEVTISVYEGHQTEGFMDKVPLASVLVERWYMAPGVCRIPITEGGLTATLFLPQTAYRVLQQHPQVLGSRIAMLGLSFGTSVTLKMAAYSQVIKFRMDRKRCCVKLSVQPSRGLVDEKFIVLVQKVPPGLQLTVHALHQCEDGHHWEALAHYTANAAGTVNVAEDPSEGGTYSGVEQMGLLWSLRPVPGSQPGLRLRRRNVQTPMEVTISVYHGHQTGGFVGHIPLASVLVERWYMAPGVRRTSFKERGLSATLFLPPGPGPFPGILDLWGGGGNIVEYRAALLASRGFASLALDYLTLKTLQKTGKMESIEYFEAAYKVLQQHPEISSSRIAVLGLSLGTSVTLKLVAYSKIVKPRCAVCISGSHVQPVDGSVADIFAYCDKNASNIRFSEENQMISRDLLLPVPTDPALKVDVRQLQCPLLLVVGEDDQNWPAYESAMDIKQMMEQAGNNHLLTILSYPNTGHLIEPPYTPHTRASLFTSFPTREKSMVLWGGETVSHSRAQEDSWRKVLAFFRENLHGGRSPVAPLSSHL</sequence>
<dbReference type="InterPro" id="IPR042490">
    <property type="entry name" value="Thio_Ohase/BAAT_N"/>
</dbReference>
<proteinExistence type="predicted"/>
<dbReference type="SUPFAM" id="SSF53474">
    <property type="entry name" value="alpha/beta-Hydrolases"/>
    <property type="match status" value="1"/>
</dbReference>
<feature type="domain" description="Acyl-CoA thioester hydrolase/bile acid-CoA amino acid N-acetyltransferase" evidence="1">
    <location>
        <begin position="224"/>
        <end position="353"/>
    </location>
</feature>
<feature type="domain" description="BAAT/Acyl-CoA thioester hydrolase C-terminal" evidence="2">
    <location>
        <begin position="163"/>
        <end position="203"/>
    </location>
</feature>
<dbReference type="GO" id="GO:0006637">
    <property type="term" value="P:acyl-CoA metabolic process"/>
    <property type="evidence" value="ECO:0007669"/>
    <property type="project" value="TreeGrafter"/>
</dbReference>